<comment type="caution">
    <text evidence="1">The sequence shown here is derived from an EMBL/GenBank/DDBJ whole genome shotgun (WGS) entry which is preliminary data.</text>
</comment>
<dbReference type="Proteomes" id="UP000324222">
    <property type="component" value="Unassembled WGS sequence"/>
</dbReference>
<sequence>MTCHTPYPSHCHEVSPLIPKGPSYCPCLVHGARHALVHGKLFSPACAIIIKGPVHTLHQTLWKECSYLPIRITSLLCQAPSGTLGTVPVILLSLALGRVPKSKASSFLLLLLLLLDGSDRTEVSSGAGKEWPQEVDDISHKVSGLEGRLDDMFIWEVYPEVGDGVAAHGC</sequence>
<evidence type="ECO:0000313" key="1">
    <source>
        <dbReference type="EMBL" id="MPC12141.1"/>
    </source>
</evidence>
<reference evidence="1 2" key="1">
    <citation type="submission" date="2019-05" db="EMBL/GenBank/DDBJ databases">
        <title>Another draft genome of Portunus trituberculatus and its Hox gene families provides insights of decapod evolution.</title>
        <authorList>
            <person name="Jeong J.-H."/>
            <person name="Song I."/>
            <person name="Kim S."/>
            <person name="Choi T."/>
            <person name="Kim D."/>
            <person name="Ryu S."/>
            <person name="Kim W."/>
        </authorList>
    </citation>
    <scope>NUCLEOTIDE SEQUENCE [LARGE SCALE GENOMIC DNA]</scope>
    <source>
        <tissue evidence="1">Muscle</tissue>
    </source>
</reference>
<gene>
    <name evidence="1" type="ORF">E2C01_004820</name>
</gene>
<proteinExistence type="predicted"/>
<protein>
    <submittedName>
        <fullName evidence="1">Uncharacterized protein</fullName>
    </submittedName>
</protein>
<evidence type="ECO:0000313" key="2">
    <source>
        <dbReference type="Proteomes" id="UP000324222"/>
    </source>
</evidence>
<accession>A0A5B7CTC6</accession>
<dbReference type="AlphaFoldDB" id="A0A5B7CTC6"/>
<dbReference type="EMBL" id="VSRR010000199">
    <property type="protein sequence ID" value="MPC12141.1"/>
    <property type="molecule type" value="Genomic_DNA"/>
</dbReference>
<keyword evidence="2" id="KW-1185">Reference proteome</keyword>
<name>A0A5B7CTC6_PORTR</name>
<organism evidence="1 2">
    <name type="scientific">Portunus trituberculatus</name>
    <name type="common">Swimming crab</name>
    <name type="synonym">Neptunus trituberculatus</name>
    <dbReference type="NCBI Taxonomy" id="210409"/>
    <lineage>
        <taxon>Eukaryota</taxon>
        <taxon>Metazoa</taxon>
        <taxon>Ecdysozoa</taxon>
        <taxon>Arthropoda</taxon>
        <taxon>Crustacea</taxon>
        <taxon>Multicrustacea</taxon>
        <taxon>Malacostraca</taxon>
        <taxon>Eumalacostraca</taxon>
        <taxon>Eucarida</taxon>
        <taxon>Decapoda</taxon>
        <taxon>Pleocyemata</taxon>
        <taxon>Brachyura</taxon>
        <taxon>Eubrachyura</taxon>
        <taxon>Portunoidea</taxon>
        <taxon>Portunidae</taxon>
        <taxon>Portuninae</taxon>
        <taxon>Portunus</taxon>
    </lineage>
</organism>